<accession>A0ABV4TYW8</accession>
<dbReference type="InterPro" id="IPR005368">
    <property type="entry name" value="UPF0175"/>
</dbReference>
<dbReference type="Pfam" id="PF03683">
    <property type="entry name" value="UPF0175"/>
    <property type="match status" value="1"/>
</dbReference>
<organism evidence="1 2">
    <name type="scientific">Thiohalorhabdus methylotrophus</name>
    <dbReference type="NCBI Taxonomy" id="3242694"/>
    <lineage>
        <taxon>Bacteria</taxon>
        <taxon>Pseudomonadati</taxon>
        <taxon>Pseudomonadota</taxon>
        <taxon>Gammaproteobacteria</taxon>
        <taxon>Thiohalorhabdales</taxon>
        <taxon>Thiohalorhabdaceae</taxon>
        <taxon>Thiohalorhabdus</taxon>
    </lineage>
</organism>
<name>A0ABV4TYW8_9GAMM</name>
<dbReference type="Proteomes" id="UP001575181">
    <property type="component" value="Unassembled WGS sequence"/>
</dbReference>
<keyword evidence="2" id="KW-1185">Reference proteome</keyword>
<reference evidence="1 2" key="1">
    <citation type="submission" date="2024-08" db="EMBL/GenBank/DDBJ databases">
        <title>Whole-genome sequencing of halo(alkali)philic microorganisms from hypersaline lakes.</title>
        <authorList>
            <person name="Sorokin D.Y."/>
            <person name="Merkel A.Y."/>
            <person name="Messina E."/>
            <person name="Yakimov M."/>
        </authorList>
    </citation>
    <scope>NUCLEOTIDE SEQUENCE [LARGE SCALE GENOMIC DNA]</scope>
    <source>
        <strain evidence="1 2">Cl-TMA</strain>
    </source>
</reference>
<sequence>MMAIETFTVRDLRERTGDLTQDAEAGQLALVTKRGRPLFVTVPFTEELLREGVGFSLAVELYRNGMITAARGALLAGMDLAAFLEELSALEVPVADYSAEEVADELAGFE</sequence>
<gene>
    <name evidence="1" type="ORF">ACERLL_17100</name>
</gene>
<comment type="caution">
    <text evidence="1">The sequence shown here is derived from an EMBL/GenBank/DDBJ whole genome shotgun (WGS) entry which is preliminary data.</text>
</comment>
<dbReference type="RefSeq" id="WP_373657315.1">
    <property type="nucleotide sequence ID" value="NZ_JBGUAW010000016.1"/>
</dbReference>
<evidence type="ECO:0000313" key="2">
    <source>
        <dbReference type="Proteomes" id="UP001575181"/>
    </source>
</evidence>
<dbReference type="EMBL" id="JBGUAW010000016">
    <property type="protein sequence ID" value="MFA9462526.1"/>
    <property type="molecule type" value="Genomic_DNA"/>
</dbReference>
<evidence type="ECO:0000313" key="1">
    <source>
        <dbReference type="EMBL" id="MFA9462526.1"/>
    </source>
</evidence>
<proteinExistence type="predicted"/>
<protein>
    <submittedName>
        <fullName evidence="1">UPF0175 family protein</fullName>
    </submittedName>
</protein>